<keyword evidence="3" id="KW-1003">Cell membrane</keyword>
<feature type="transmembrane region" description="Helical" evidence="7">
    <location>
        <begin position="48"/>
        <end position="66"/>
    </location>
</feature>
<keyword evidence="10" id="KW-1185">Reference proteome</keyword>
<feature type="transmembrane region" description="Helical" evidence="7">
    <location>
        <begin position="12"/>
        <end position="36"/>
    </location>
</feature>
<evidence type="ECO:0000256" key="3">
    <source>
        <dbReference type="ARBA" id="ARBA00022475"/>
    </source>
</evidence>
<dbReference type="PANTHER" id="PTHR42718">
    <property type="entry name" value="MAJOR FACILITATOR SUPERFAMILY MULTIDRUG TRANSPORTER MFSC"/>
    <property type="match status" value="1"/>
</dbReference>
<feature type="transmembrane region" description="Helical" evidence="7">
    <location>
        <begin position="330"/>
        <end position="348"/>
    </location>
</feature>
<evidence type="ECO:0000256" key="1">
    <source>
        <dbReference type="ARBA" id="ARBA00004651"/>
    </source>
</evidence>
<protein>
    <submittedName>
        <fullName evidence="9">MFS transporter</fullName>
    </submittedName>
</protein>
<dbReference type="InterPro" id="IPR036259">
    <property type="entry name" value="MFS_trans_sf"/>
</dbReference>
<evidence type="ECO:0000256" key="7">
    <source>
        <dbReference type="SAM" id="Phobius"/>
    </source>
</evidence>
<dbReference type="RefSeq" id="WP_140828598.1">
    <property type="nucleotide sequence ID" value="NZ_VFYP01000001.1"/>
</dbReference>
<comment type="subcellular location">
    <subcellularLocation>
        <location evidence="1">Cell membrane</location>
        <topology evidence="1">Multi-pass membrane protein</topology>
    </subcellularLocation>
</comment>
<evidence type="ECO:0000313" key="9">
    <source>
        <dbReference type="EMBL" id="TPP11763.1"/>
    </source>
</evidence>
<proteinExistence type="predicted"/>
<dbReference type="PROSITE" id="PS50850">
    <property type="entry name" value="MFS"/>
    <property type="match status" value="1"/>
</dbReference>
<dbReference type="GO" id="GO:0022857">
    <property type="term" value="F:transmembrane transporter activity"/>
    <property type="evidence" value="ECO:0007669"/>
    <property type="project" value="InterPro"/>
</dbReference>
<dbReference type="Gene3D" id="1.20.1250.20">
    <property type="entry name" value="MFS general substrate transporter like domains"/>
    <property type="match status" value="1"/>
</dbReference>
<dbReference type="EMBL" id="VFYP01000001">
    <property type="protein sequence ID" value="TPP11763.1"/>
    <property type="molecule type" value="Genomic_DNA"/>
</dbReference>
<keyword evidence="2" id="KW-0813">Transport</keyword>
<keyword evidence="4 7" id="KW-0812">Transmembrane</keyword>
<feature type="transmembrane region" description="Helical" evidence="7">
    <location>
        <begin position="78"/>
        <end position="97"/>
    </location>
</feature>
<dbReference type="Proteomes" id="UP000316429">
    <property type="component" value="Unassembled WGS sequence"/>
</dbReference>
<dbReference type="GO" id="GO:0005886">
    <property type="term" value="C:plasma membrane"/>
    <property type="evidence" value="ECO:0007669"/>
    <property type="project" value="UniProtKB-SubCell"/>
</dbReference>
<dbReference type="PANTHER" id="PTHR42718:SF46">
    <property type="entry name" value="BLR6921 PROTEIN"/>
    <property type="match status" value="1"/>
</dbReference>
<feature type="transmembrane region" description="Helical" evidence="7">
    <location>
        <begin position="394"/>
        <end position="418"/>
    </location>
</feature>
<feature type="transmembrane region" description="Helical" evidence="7">
    <location>
        <begin position="200"/>
        <end position="220"/>
    </location>
</feature>
<feature type="transmembrane region" description="Helical" evidence="7">
    <location>
        <begin position="430"/>
        <end position="455"/>
    </location>
</feature>
<feature type="domain" description="Major facilitator superfamily (MFS) profile" evidence="8">
    <location>
        <begin position="12"/>
        <end position="461"/>
    </location>
</feature>
<dbReference type="Gene3D" id="1.20.1720.10">
    <property type="entry name" value="Multidrug resistance protein D"/>
    <property type="match status" value="1"/>
</dbReference>
<dbReference type="AlphaFoldDB" id="A0A504V393"/>
<dbReference type="Pfam" id="PF07690">
    <property type="entry name" value="MFS_1"/>
    <property type="match status" value="1"/>
</dbReference>
<evidence type="ECO:0000256" key="6">
    <source>
        <dbReference type="ARBA" id="ARBA00023136"/>
    </source>
</evidence>
<feature type="transmembrane region" description="Helical" evidence="7">
    <location>
        <begin position="226"/>
        <end position="244"/>
    </location>
</feature>
<evidence type="ECO:0000259" key="8">
    <source>
        <dbReference type="PROSITE" id="PS50850"/>
    </source>
</evidence>
<dbReference type="SUPFAM" id="SSF103473">
    <property type="entry name" value="MFS general substrate transporter"/>
    <property type="match status" value="1"/>
</dbReference>
<evidence type="ECO:0000256" key="2">
    <source>
        <dbReference type="ARBA" id="ARBA00022448"/>
    </source>
</evidence>
<feature type="transmembrane region" description="Helical" evidence="7">
    <location>
        <begin position="300"/>
        <end position="318"/>
    </location>
</feature>
<dbReference type="CDD" id="cd17321">
    <property type="entry name" value="MFS_MMR_MDR_like"/>
    <property type="match status" value="1"/>
</dbReference>
<evidence type="ECO:0000256" key="4">
    <source>
        <dbReference type="ARBA" id="ARBA00022692"/>
    </source>
</evidence>
<evidence type="ECO:0000256" key="5">
    <source>
        <dbReference type="ARBA" id="ARBA00022989"/>
    </source>
</evidence>
<reference evidence="9 10" key="1">
    <citation type="submission" date="2019-06" db="EMBL/GenBank/DDBJ databases">
        <title>Rhizobium sp. CL12 isolated from roots of soybean.</title>
        <authorList>
            <person name="Wang C."/>
        </authorList>
    </citation>
    <scope>NUCLEOTIDE SEQUENCE [LARGE SCALE GENOMIC DNA]</scope>
    <source>
        <strain evidence="9 10">CL12</strain>
    </source>
</reference>
<feature type="transmembrane region" description="Helical" evidence="7">
    <location>
        <begin position="103"/>
        <end position="124"/>
    </location>
</feature>
<dbReference type="OrthoDB" id="9812221at2"/>
<gene>
    <name evidence="9" type="ORF">FJQ55_13485</name>
</gene>
<name>A0A504V393_9HYPH</name>
<dbReference type="InterPro" id="IPR011701">
    <property type="entry name" value="MFS"/>
</dbReference>
<feature type="transmembrane region" description="Helical" evidence="7">
    <location>
        <begin position="264"/>
        <end position="288"/>
    </location>
</feature>
<feature type="transmembrane region" description="Helical" evidence="7">
    <location>
        <begin position="136"/>
        <end position="154"/>
    </location>
</feature>
<sequence length="471" mass="48291">MKLPSLAFRNPELVVLAGSMLVGSLGISLATVALPALARAFSAAIPSVQWVIIAYLVAVTASIVALGRLADIIGQTRVLILGLALFAGSSLACALAPSISSLVVARVFQGIGGAVLMALPVSMIRTVVVKEKTGSAMGLLGTMSAVGTALGPSLGGLTIERYGWSAGFLAVGLLACMLLTMAIATFAGRSSAEKTAPGSIDWLGSILLALALSTYALSMTSGNGPLDARALLPITAVLFALFAWRQKAAASPLVPVALVANRRIGLSLGMNLLVTTVMMSTLVVGPYMLSLGLGLGEASIGLVMAVGPLTSAVSGVPSGRLTDRYGAARMVPLGLLQIIIGLAALAILPRLLGVWGYGLTLVLLTPGFQIFLAANNTVTMQTVAEDKRGVLSGLLGLSRNLGFVTGASAMSALFAYNLGPAERAATDPTLIAHAFTGTFLMATALPLLALLADLFRPRLAETDREQQQEAR</sequence>
<comment type="caution">
    <text evidence="9">The sequence shown here is derived from an EMBL/GenBank/DDBJ whole genome shotgun (WGS) entry which is preliminary data.</text>
</comment>
<keyword evidence="6 7" id="KW-0472">Membrane</keyword>
<dbReference type="InterPro" id="IPR020846">
    <property type="entry name" value="MFS_dom"/>
</dbReference>
<keyword evidence="5 7" id="KW-1133">Transmembrane helix</keyword>
<feature type="transmembrane region" description="Helical" evidence="7">
    <location>
        <begin position="166"/>
        <end position="188"/>
    </location>
</feature>
<feature type="transmembrane region" description="Helical" evidence="7">
    <location>
        <begin position="354"/>
        <end position="374"/>
    </location>
</feature>
<organism evidence="9 10">
    <name type="scientific">Rhizobium glycinendophyticum</name>
    <dbReference type="NCBI Taxonomy" id="2589807"/>
    <lineage>
        <taxon>Bacteria</taxon>
        <taxon>Pseudomonadati</taxon>
        <taxon>Pseudomonadota</taxon>
        <taxon>Alphaproteobacteria</taxon>
        <taxon>Hyphomicrobiales</taxon>
        <taxon>Rhizobiaceae</taxon>
        <taxon>Rhizobium/Agrobacterium group</taxon>
        <taxon>Rhizobium</taxon>
    </lineage>
</organism>
<accession>A0A504V393</accession>
<evidence type="ECO:0000313" key="10">
    <source>
        <dbReference type="Proteomes" id="UP000316429"/>
    </source>
</evidence>